<dbReference type="RefSeq" id="WP_201660434.1">
    <property type="nucleotide sequence ID" value="NZ_CP068047.1"/>
</dbReference>
<accession>A0ABX7C331</accession>
<proteinExistence type="inferred from homology"/>
<dbReference type="Pfam" id="PF06429">
    <property type="entry name" value="Flg_bbr_C"/>
    <property type="match status" value="1"/>
</dbReference>
<dbReference type="InterPro" id="IPR010930">
    <property type="entry name" value="Flg_bb/hook_C_dom"/>
</dbReference>
<dbReference type="EMBL" id="CP068047">
    <property type="protein sequence ID" value="QQR37075.1"/>
    <property type="molecule type" value="Genomic_DNA"/>
</dbReference>
<sequence length="76" mass="7908">MSISAINIATGGMQRAADRFEASANRVARFGTGLGGEVDLTTEMVDVMMAQTDFEAATKVVKVADNMAGALLDILA</sequence>
<gene>
    <name evidence="3" type="ORF">JI749_05515</name>
</gene>
<evidence type="ECO:0000313" key="4">
    <source>
        <dbReference type="Proteomes" id="UP000595460"/>
    </source>
</evidence>
<organism evidence="3 4">
    <name type="scientific">Devosia oryziradicis</name>
    <dbReference type="NCBI Taxonomy" id="2801335"/>
    <lineage>
        <taxon>Bacteria</taxon>
        <taxon>Pseudomonadati</taxon>
        <taxon>Pseudomonadota</taxon>
        <taxon>Alphaproteobacteria</taxon>
        <taxon>Hyphomicrobiales</taxon>
        <taxon>Devosiaceae</taxon>
        <taxon>Devosia</taxon>
    </lineage>
</organism>
<name>A0ABX7C331_9HYPH</name>
<evidence type="ECO:0000256" key="1">
    <source>
        <dbReference type="ARBA" id="ARBA00009677"/>
    </source>
</evidence>
<protein>
    <recommendedName>
        <fullName evidence="2">Flagellar basal-body/hook protein C-terminal domain-containing protein</fullName>
    </recommendedName>
</protein>
<dbReference type="Proteomes" id="UP000595460">
    <property type="component" value="Chromosome"/>
</dbReference>
<comment type="similarity">
    <text evidence="1">Belongs to the flagella basal body rod proteins family.</text>
</comment>
<feature type="domain" description="Flagellar basal-body/hook protein C-terminal" evidence="2">
    <location>
        <begin position="38"/>
        <end position="73"/>
    </location>
</feature>
<evidence type="ECO:0000259" key="2">
    <source>
        <dbReference type="Pfam" id="PF06429"/>
    </source>
</evidence>
<reference evidence="3 4" key="1">
    <citation type="submission" date="2021-01" db="EMBL/GenBank/DDBJ databases">
        <title>Genome seq and assembly of Devosia sp. G19.</title>
        <authorList>
            <person name="Chhetri G."/>
        </authorList>
    </citation>
    <scope>NUCLEOTIDE SEQUENCE [LARGE SCALE GENOMIC DNA]</scope>
    <source>
        <strain evidence="3 4">G19</strain>
    </source>
</reference>
<keyword evidence="4" id="KW-1185">Reference proteome</keyword>
<evidence type="ECO:0000313" key="3">
    <source>
        <dbReference type="EMBL" id="QQR37075.1"/>
    </source>
</evidence>